<dbReference type="Proteomes" id="UP000193218">
    <property type="component" value="Unassembled WGS sequence"/>
</dbReference>
<comment type="caution">
    <text evidence="6">The sequence shown here is derived from an EMBL/GenBank/DDBJ whole genome shotgun (WGS) entry which is preliminary data.</text>
</comment>
<keyword evidence="3" id="KW-0833">Ubl conjugation pathway</keyword>
<dbReference type="GO" id="GO:0010265">
    <property type="term" value="P:SCF complex assembly"/>
    <property type="evidence" value="ECO:0007669"/>
    <property type="project" value="InterPro"/>
</dbReference>
<dbReference type="PANTHER" id="PTHR12696">
    <property type="entry name" value="TIP120"/>
    <property type="match status" value="1"/>
</dbReference>
<dbReference type="AlphaFoldDB" id="A0A1Y1UB29"/>
<reference evidence="6 7" key="1">
    <citation type="submission" date="2017-03" db="EMBL/GenBank/DDBJ databases">
        <title>Widespread Adenine N6-methylation of Active Genes in Fungi.</title>
        <authorList>
            <consortium name="DOE Joint Genome Institute"/>
            <person name="Mondo S.J."/>
            <person name="Dannebaum R.O."/>
            <person name="Kuo R.C."/>
            <person name="Louie K.B."/>
            <person name="Bewick A.J."/>
            <person name="Labutti K."/>
            <person name="Haridas S."/>
            <person name="Kuo A."/>
            <person name="Salamov A."/>
            <person name="Ahrendt S.R."/>
            <person name="Lau R."/>
            <person name="Bowen B.P."/>
            <person name="Lipzen A."/>
            <person name="Sullivan W."/>
            <person name="Andreopoulos W.B."/>
            <person name="Clum A."/>
            <person name="Lindquist E."/>
            <person name="Daum C."/>
            <person name="Northen T.R."/>
            <person name="Ramamoorthy G."/>
            <person name="Schmitz R.J."/>
            <person name="Gryganskyi A."/>
            <person name="Culley D."/>
            <person name="Magnuson J."/>
            <person name="James T.Y."/>
            <person name="O'Malley M.A."/>
            <person name="Stajich J.E."/>
            <person name="Spatafora J.W."/>
            <person name="Visel A."/>
            <person name="Grigoriev I.V."/>
        </authorList>
    </citation>
    <scope>NUCLEOTIDE SEQUENCE [LARGE SCALE GENOMIC DNA]</scope>
    <source>
        <strain evidence="6 7">NRRL Y-17943</strain>
    </source>
</reference>
<keyword evidence="2" id="KW-0677">Repeat</keyword>
<evidence type="ECO:0000256" key="3">
    <source>
        <dbReference type="ARBA" id="ARBA00022786"/>
    </source>
</evidence>
<evidence type="ECO:0000256" key="1">
    <source>
        <dbReference type="ARBA" id="ARBA00007657"/>
    </source>
</evidence>
<dbReference type="GeneID" id="33553791"/>
<feature type="domain" description="TATA-binding protein interacting (TIP20)" evidence="5">
    <location>
        <begin position="999"/>
        <end position="1133"/>
    </location>
</feature>
<dbReference type="Pfam" id="PF25782">
    <property type="entry name" value="TPR_CAND1"/>
    <property type="match status" value="1"/>
</dbReference>
<organism evidence="6 7">
    <name type="scientific">Kockovaella imperatae</name>
    <dbReference type="NCBI Taxonomy" id="4999"/>
    <lineage>
        <taxon>Eukaryota</taxon>
        <taxon>Fungi</taxon>
        <taxon>Dikarya</taxon>
        <taxon>Basidiomycota</taxon>
        <taxon>Agaricomycotina</taxon>
        <taxon>Tremellomycetes</taxon>
        <taxon>Tremellales</taxon>
        <taxon>Cuniculitremaceae</taxon>
        <taxon>Kockovaella</taxon>
    </lineage>
</organism>
<dbReference type="InterPro" id="IPR016024">
    <property type="entry name" value="ARM-type_fold"/>
</dbReference>
<evidence type="ECO:0000313" key="7">
    <source>
        <dbReference type="Proteomes" id="UP000193218"/>
    </source>
</evidence>
<evidence type="ECO:0000259" key="5">
    <source>
        <dbReference type="Pfam" id="PF08623"/>
    </source>
</evidence>
<evidence type="ECO:0000313" key="6">
    <source>
        <dbReference type="EMBL" id="ORX34727.1"/>
    </source>
</evidence>
<evidence type="ECO:0000256" key="2">
    <source>
        <dbReference type="ARBA" id="ARBA00022737"/>
    </source>
</evidence>
<proteinExistence type="inferred from homology"/>
<dbReference type="InterPro" id="IPR011989">
    <property type="entry name" value="ARM-like"/>
</dbReference>
<feature type="region of interest" description="Disordered" evidence="4">
    <location>
        <begin position="885"/>
        <end position="904"/>
    </location>
</feature>
<keyword evidence="7" id="KW-1185">Reference proteome</keyword>
<dbReference type="EMBL" id="NBSH01000013">
    <property type="protein sequence ID" value="ORX34727.1"/>
    <property type="molecule type" value="Genomic_DNA"/>
</dbReference>
<sequence length="1144" mass="124378">MSRRCRPASLKKIVDTLLSGLSSDIDEQRDVSCLALKAVASEMPVDLSHLSQILDNILTKLFAILTKSNPPIDAQLASELLHIITDIFTRFPDLLSSSNTLRSTCLTSLVTILTTSRTSIRKRAVPALSALVITNPLLFDDELRKQLSSGLKDNGESGSTWAAVLTSLARSADAGKVGEMISQGEIVDALLAQAANPEQNERVEGALTAVEVLILRCPTEITPYIPLILQRSLELVKYDPNYVELDEEDVDMEDEAEEDDYEDEAYLDDEDASWKVRRSAAKTLVAIIGTRIELLSQLYQSAASILISRFSEREESVRIEILTAMETLLKQTITGKNAELASAGRNKRKRSEEMDQDSAPEDNIIAHLKNCLPNLLRGILKQLSSKSNQTRQECFVLLRYVTDALDGGLVNDSSEICRAAVSVLTSAETSTTSSLSIAALSFLSTFFRHHSPRIYGNSLNDLVPAIERCMKEKLQRISFEAFTAASALAKSIHPLGTSSPSLANYSGSVKSLFKASTDVLADTTVDGEVRERALDTLGNLLVHEGDLFSDSYETCLPLISARLQTETTALTAVQVIGRIAESPLCKGPVFEDWLRAVLPEVVVALRRSRRASGKSAEFACLRNVLSRVGSTLSPDAATELINELQTSLDSPQALSIVALILSNQPACRPAVDSQILHQVYELIKTPALNPLLADALSAFFGAYVDGDPDGATRLVPTLIDNLGKSTAIPDASRGGTASYATTAKCIATVAEHAQGERAGVLSQLVKTISSSKSSEAPTYLALRSIGEIGRMSDLSDETGLFDRVLSFFTSDSEELRSAAAYAAGNIAVGSPDIFLPLISKNLNGASDETSRLLLLHALKECILHTRTSDLEVLADSLWTSLLESGTSTSKTSSKGTSASKELGDDGQRNVKAACIGKLTTTAPARFLPRLQELLRSTPQDRAIVAAAVRYTFIDTSSSYDELIAPLIVEFLSLMHDENLIVRRLSLASLNAAIQNKPHLIIDRLAALQPLLYAETVVRPELQREVTMGPFKLIEDEGLENRKTAYETMYTLLGTCFTKVDLPTFTDRVLAAIRDVNEVKVLGLMLLLRLGQLSPASVVPRLDDVTDAFRDIMKDVQVKDDTVKQDLERKGESTSDLQRRSNDGG</sequence>
<dbReference type="Gene3D" id="1.25.10.10">
    <property type="entry name" value="Leucine-rich Repeat Variant"/>
    <property type="match status" value="1"/>
</dbReference>
<accession>A0A1Y1UB29</accession>
<dbReference type="OrthoDB" id="6260732at2759"/>
<dbReference type="FunCoup" id="A0A1Y1UB29">
    <property type="interactions" value="584"/>
</dbReference>
<feature type="region of interest" description="Disordered" evidence="4">
    <location>
        <begin position="1122"/>
        <end position="1144"/>
    </location>
</feature>
<feature type="compositionally biased region" description="Low complexity" evidence="4">
    <location>
        <begin position="885"/>
        <end position="900"/>
    </location>
</feature>
<dbReference type="STRING" id="4999.A0A1Y1UB29"/>
<evidence type="ECO:0000256" key="4">
    <source>
        <dbReference type="SAM" id="MobiDB-lite"/>
    </source>
</evidence>
<dbReference type="SUPFAM" id="SSF48371">
    <property type="entry name" value="ARM repeat"/>
    <property type="match status" value="1"/>
</dbReference>
<protein>
    <submittedName>
        <fullName evidence="6">Armadillo-type protein</fullName>
    </submittedName>
</protein>
<dbReference type="Pfam" id="PF08623">
    <property type="entry name" value="TIP120"/>
    <property type="match status" value="1"/>
</dbReference>
<dbReference type="RefSeq" id="XP_021868969.1">
    <property type="nucleotide sequence ID" value="XM_022011983.1"/>
</dbReference>
<dbReference type="InterPro" id="IPR039852">
    <property type="entry name" value="CAND1/CAND2"/>
</dbReference>
<gene>
    <name evidence="6" type="ORF">BD324DRAFT_130211</name>
</gene>
<dbReference type="InterPro" id="IPR013932">
    <property type="entry name" value="TATA-bd_TIP120"/>
</dbReference>
<comment type="similarity">
    <text evidence="1">Belongs to the CAND family.</text>
</comment>
<name>A0A1Y1UB29_9TREE</name>
<dbReference type="InParanoid" id="A0A1Y1UB29"/>
<feature type="region of interest" description="Disordered" evidence="4">
    <location>
        <begin position="340"/>
        <end position="359"/>
    </location>
</feature>